<evidence type="ECO:0000313" key="2">
    <source>
        <dbReference type="Proteomes" id="UP000012137"/>
    </source>
</evidence>
<organism evidence="1 2">
    <name type="scientific">Leptospira interrogans serovar Pyrogenes str. L0374</name>
    <dbReference type="NCBI Taxonomy" id="1049928"/>
    <lineage>
        <taxon>Bacteria</taxon>
        <taxon>Pseudomonadati</taxon>
        <taxon>Spirochaetota</taxon>
        <taxon>Spirochaetia</taxon>
        <taxon>Leptospirales</taxon>
        <taxon>Leptospiraceae</taxon>
        <taxon>Leptospira</taxon>
    </lineage>
</organism>
<name>M6KFF6_LEPIR</name>
<accession>M6KFF6</accession>
<sequence length="144" mass="16217">MQKCSVGTPADLEFYSLILKCGNSYRVELQKDENLKICKDEICRNSHKSGCNKFDFESVGTPTNLICKFNFEICGNYCKPGCNSSILKSVGTPTNLICKFNFESVGTTANRDFAVKLSIFKISCPRGFGSLYLNILFFQVFRQE</sequence>
<reference evidence="1 2" key="1">
    <citation type="submission" date="2013-01" db="EMBL/GenBank/DDBJ databases">
        <authorList>
            <person name="Harkins D.M."/>
            <person name="Durkin A.S."/>
            <person name="Brinkac L.M."/>
            <person name="Haft D.H."/>
            <person name="Selengut J.D."/>
            <person name="Sanka R."/>
            <person name="DePew J."/>
            <person name="Purushe J."/>
            <person name="Peacock S.J."/>
            <person name="Thaipadungpanit J."/>
            <person name="Wuthiekanun V.W."/>
            <person name="Day N.P."/>
            <person name="Vinetz J.M."/>
            <person name="Sutton G.G."/>
            <person name="Nierman W.C."/>
            <person name="Fouts D.E."/>
        </authorList>
    </citation>
    <scope>NUCLEOTIDE SEQUENCE [LARGE SCALE GENOMIC DNA]</scope>
    <source>
        <strain evidence="1 2">L0374</strain>
    </source>
</reference>
<protein>
    <submittedName>
        <fullName evidence="1">Uncharacterized protein</fullName>
    </submittedName>
</protein>
<proteinExistence type="predicted"/>
<gene>
    <name evidence="1" type="ORF">LEP1GSC083_1102</name>
</gene>
<comment type="caution">
    <text evidence="1">The sequence shown here is derived from an EMBL/GenBank/DDBJ whole genome shotgun (WGS) entry which is preliminary data.</text>
</comment>
<dbReference type="NCBIfam" id="NF038097">
    <property type="entry name" value="KCGN_DNA_rpt"/>
    <property type="match status" value="1"/>
</dbReference>
<evidence type="ECO:0000313" key="1">
    <source>
        <dbReference type="EMBL" id="EMN32919.1"/>
    </source>
</evidence>
<dbReference type="EMBL" id="AHMZ02000005">
    <property type="protein sequence ID" value="EMN32919.1"/>
    <property type="molecule type" value="Genomic_DNA"/>
</dbReference>
<dbReference type="AntiFam" id="ANF00051">
    <property type="entry name" value="Translation of DNA tandem repeat"/>
</dbReference>
<dbReference type="Proteomes" id="UP000012137">
    <property type="component" value="Unassembled WGS sequence"/>
</dbReference>
<dbReference type="AlphaFoldDB" id="M6KFF6"/>